<dbReference type="GO" id="GO:0046983">
    <property type="term" value="F:protein dimerization activity"/>
    <property type="evidence" value="ECO:0007669"/>
    <property type="project" value="InterPro"/>
</dbReference>
<dbReference type="EMBL" id="CARXXK010000002">
    <property type="protein sequence ID" value="CAI6356053.1"/>
    <property type="molecule type" value="Genomic_DNA"/>
</dbReference>
<gene>
    <name evidence="2" type="ORF">MEUPH1_LOCUS11835</name>
</gene>
<evidence type="ECO:0000259" key="1">
    <source>
        <dbReference type="SMART" id="SM00597"/>
    </source>
</evidence>
<evidence type="ECO:0000313" key="2">
    <source>
        <dbReference type="EMBL" id="CAI6356053.1"/>
    </source>
</evidence>
<dbReference type="Pfam" id="PF05699">
    <property type="entry name" value="Dimer_Tnp_hAT"/>
    <property type="match status" value="1"/>
</dbReference>
<dbReference type="InterPro" id="IPR012337">
    <property type="entry name" value="RNaseH-like_sf"/>
</dbReference>
<dbReference type="Proteomes" id="UP001160148">
    <property type="component" value="Unassembled WGS sequence"/>
</dbReference>
<keyword evidence="3" id="KW-1185">Reference proteome</keyword>
<organism evidence="2 3">
    <name type="scientific">Macrosiphum euphorbiae</name>
    <name type="common">potato aphid</name>
    <dbReference type="NCBI Taxonomy" id="13131"/>
    <lineage>
        <taxon>Eukaryota</taxon>
        <taxon>Metazoa</taxon>
        <taxon>Ecdysozoa</taxon>
        <taxon>Arthropoda</taxon>
        <taxon>Hexapoda</taxon>
        <taxon>Insecta</taxon>
        <taxon>Pterygota</taxon>
        <taxon>Neoptera</taxon>
        <taxon>Paraneoptera</taxon>
        <taxon>Hemiptera</taxon>
        <taxon>Sternorrhyncha</taxon>
        <taxon>Aphidomorpha</taxon>
        <taxon>Aphidoidea</taxon>
        <taxon>Aphididae</taxon>
        <taxon>Macrosiphini</taxon>
        <taxon>Macrosiphum</taxon>
    </lineage>
</organism>
<protein>
    <recommendedName>
        <fullName evidence="1">TTF-type domain-containing protein</fullName>
    </recommendedName>
</protein>
<reference evidence="2 3" key="1">
    <citation type="submission" date="2023-01" db="EMBL/GenBank/DDBJ databases">
        <authorList>
            <person name="Whitehead M."/>
        </authorList>
    </citation>
    <scope>NUCLEOTIDE SEQUENCE [LARGE SCALE GENOMIC DNA]</scope>
</reference>
<dbReference type="InterPro" id="IPR006580">
    <property type="entry name" value="Znf_TTF"/>
</dbReference>
<dbReference type="SMART" id="SM00597">
    <property type="entry name" value="ZnF_TTF"/>
    <property type="match status" value="1"/>
</dbReference>
<name>A0AAV0WK18_9HEMI</name>
<comment type="caution">
    <text evidence="2">The sequence shown here is derived from an EMBL/GenBank/DDBJ whole genome shotgun (WGS) entry which is preliminary data.</text>
</comment>
<accession>A0AAV0WK18</accession>
<dbReference type="Pfam" id="PF14291">
    <property type="entry name" value="DUF4371"/>
    <property type="match status" value="1"/>
</dbReference>
<dbReference type="SUPFAM" id="SSF53098">
    <property type="entry name" value="Ribonuclease H-like"/>
    <property type="match status" value="1"/>
</dbReference>
<proteinExistence type="predicted"/>
<dbReference type="PANTHER" id="PTHR45749:SF23">
    <property type="entry name" value="ZINC FINGER MYM-TYPE PROTEIN 1-LIKE"/>
    <property type="match status" value="1"/>
</dbReference>
<sequence length="904" mass="103292">MSSIKKRPGGAEIKRKAVAKAKKWEEISKKIPKLGTYFSMNTNVESLITNAQTAVICPNEVTSFENNLPNVIANNNHENTNFESLITNAKTAVICPNEVSYSVKNPPDAIDQNDKNTTIEKTNNKDFTSNSHTIEIFETCTVGVGPICLLANEQNNVSESVETEIPDIDPALWKINSTSINYLLLNPPKQNLKLIHLKKTKRVIGKYVRYLPLNIFYRKMQNGETRFRDWILYSQSKYSLFCFQCLLFGNKKTLFENQVKGFTDWKKCYDKISEHEKSLTHAQSVKSWHLRMINSGQCGIDKEMKKETLNNLSYWKNVLHRVVETLKFLTSRGLALRGQNEHFGSEQNGNYLGCLELIAKFDPFISEHIKKYGNKGHGNVSFLSSTICDEFIILMCKTVFDEITKQVKNRKYFSLIIDSTPDISKTDQLTIALRYVMFDGTPVERFIGLLPSVGHKGKDMKKAVVEKLSNMNIDIKNCRGQAYDNASNMSGMYNGLQSQIKQYSSNAEFIPCSAHSLNLVGSNAAECTPEGTNFIFTAQMIYNFFALSTYRWELLCNLYKDNTNCTQPTHLKKLCTTRWSSRYDVCIALLRGYDKIKDALVTILNDDLQKKETKHEALSILKKISTLEFAFMICMWTPILKRFNATSLTLQSVSIDLSTVVKLYESLESYVKEVRNNFNQYLLESQQLCGKVDFSTKSSRTKKRVLFANETKSKGVVHEGSEKMKNEVFLVILDYLIADLNRRKKSYSNINNNFGFFLNLEKENTENIKIHAEKLIDIYPDDIENDFIEEVIQFKDIICNFSAENKSSVINMLKALIQSQLSSTFPNVEIALRIFCSLPCSNVTGERSFSVLKRVKNYLRSSLSNEKLSALSILSIENTILKQIEWEQIIHKFASGKVTRKKLI</sequence>
<dbReference type="PANTHER" id="PTHR45749">
    <property type="match status" value="1"/>
</dbReference>
<dbReference type="InterPro" id="IPR025398">
    <property type="entry name" value="DUF4371"/>
</dbReference>
<evidence type="ECO:0000313" key="3">
    <source>
        <dbReference type="Proteomes" id="UP001160148"/>
    </source>
</evidence>
<feature type="domain" description="TTF-type" evidence="1">
    <location>
        <begin position="218"/>
        <end position="291"/>
    </location>
</feature>
<dbReference type="AlphaFoldDB" id="A0AAV0WK18"/>
<dbReference type="InterPro" id="IPR008906">
    <property type="entry name" value="HATC_C_dom"/>
</dbReference>